<dbReference type="Gene3D" id="3.40.50.1820">
    <property type="entry name" value="alpha/beta hydrolase"/>
    <property type="match status" value="1"/>
</dbReference>
<comment type="similarity">
    <text evidence="1">Belongs to the thioesterase family.</text>
</comment>
<dbReference type="InterPro" id="IPR001031">
    <property type="entry name" value="Thioesterase"/>
</dbReference>
<name>A0A365XVI7_9BACT</name>
<reference evidence="3 4" key="1">
    <citation type="submission" date="2018-05" db="EMBL/GenBank/DDBJ databases">
        <title>Chitinophaga sp. K3CV102501T nov., isolated from isolated from a monsoon evergreen broad-leaved forest soil.</title>
        <authorList>
            <person name="Lv Y."/>
        </authorList>
    </citation>
    <scope>NUCLEOTIDE SEQUENCE [LARGE SCALE GENOMIC DNA]</scope>
    <source>
        <strain evidence="3 4">GDMCC 1.1325</strain>
    </source>
</reference>
<dbReference type="PANTHER" id="PTHR11487:SF0">
    <property type="entry name" value="S-ACYL FATTY ACID SYNTHASE THIOESTERASE, MEDIUM CHAIN"/>
    <property type="match status" value="1"/>
</dbReference>
<protein>
    <recommendedName>
        <fullName evidence="2">Thioesterase domain-containing protein</fullName>
    </recommendedName>
</protein>
<dbReference type="RefSeq" id="WP_113619131.1">
    <property type="nucleotide sequence ID" value="NZ_QFFJ01000002.1"/>
</dbReference>
<dbReference type="InterPro" id="IPR029058">
    <property type="entry name" value="AB_hydrolase_fold"/>
</dbReference>
<sequence>MRKINLVCFPFAGGNIYSYDEFTKFLPDYINLITIEYPGRGSRIGEDLINDMEVLIEDLLVQFKALTIEGPYVIYGHSMGAVVSYLMVRKILENQLEAPLAVFLTGAGSIVNGWQAPIRYNLSREDFIKSLALLGGLPEEILGNSDFMEFYVPIFRADIEALEKCRYKETTPFNIPMYVVTGKEENVSPQQALLWKNETTADFEYTQLPGQHFFIFSQMQPLLAYIRRKIDSLCEVAGFNQI</sequence>
<keyword evidence="4" id="KW-1185">Reference proteome</keyword>
<evidence type="ECO:0000313" key="3">
    <source>
        <dbReference type="EMBL" id="RBL90382.1"/>
    </source>
</evidence>
<evidence type="ECO:0000256" key="1">
    <source>
        <dbReference type="ARBA" id="ARBA00007169"/>
    </source>
</evidence>
<dbReference type="OrthoDB" id="2213423at2"/>
<proteinExistence type="inferred from homology"/>
<dbReference type="Pfam" id="PF00975">
    <property type="entry name" value="Thioesterase"/>
    <property type="match status" value="1"/>
</dbReference>
<evidence type="ECO:0000313" key="4">
    <source>
        <dbReference type="Proteomes" id="UP000253410"/>
    </source>
</evidence>
<dbReference type="InterPro" id="IPR012223">
    <property type="entry name" value="TEII"/>
</dbReference>
<dbReference type="PANTHER" id="PTHR11487">
    <property type="entry name" value="THIOESTERASE"/>
    <property type="match status" value="1"/>
</dbReference>
<dbReference type="AlphaFoldDB" id="A0A365XVI7"/>
<dbReference type="GO" id="GO:0008610">
    <property type="term" value="P:lipid biosynthetic process"/>
    <property type="evidence" value="ECO:0007669"/>
    <property type="project" value="TreeGrafter"/>
</dbReference>
<evidence type="ECO:0000259" key="2">
    <source>
        <dbReference type="Pfam" id="PF00975"/>
    </source>
</evidence>
<accession>A0A365XVI7</accession>
<dbReference type="Proteomes" id="UP000253410">
    <property type="component" value="Unassembled WGS sequence"/>
</dbReference>
<comment type="caution">
    <text evidence="3">The sequence shown here is derived from an EMBL/GenBank/DDBJ whole genome shotgun (WGS) entry which is preliminary data.</text>
</comment>
<dbReference type="SUPFAM" id="SSF53474">
    <property type="entry name" value="alpha/beta-Hydrolases"/>
    <property type="match status" value="1"/>
</dbReference>
<gene>
    <name evidence="3" type="ORF">DF182_28380</name>
</gene>
<organism evidence="3 4">
    <name type="scientific">Chitinophaga flava</name>
    <dbReference type="NCBI Taxonomy" id="2259036"/>
    <lineage>
        <taxon>Bacteria</taxon>
        <taxon>Pseudomonadati</taxon>
        <taxon>Bacteroidota</taxon>
        <taxon>Chitinophagia</taxon>
        <taxon>Chitinophagales</taxon>
        <taxon>Chitinophagaceae</taxon>
        <taxon>Chitinophaga</taxon>
    </lineage>
</organism>
<feature type="domain" description="Thioesterase" evidence="2">
    <location>
        <begin position="6"/>
        <end position="228"/>
    </location>
</feature>
<dbReference type="EMBL" id="QFFJ01000002">
    <property type="protein sequence ID" value="RBL90382.1"/>
    <property type="molecule type" value="Genomic_DNA"/>
</dbReference>